<feature type="region of interest" description="Disordered" evidence="1">
    <location>
        <begin position="144"/>
        <end position="172"/>
    </location>
</feature>
<dbReference type="InterPro" id="IPR007731">
    <property type="entry name" value="DUF669"/>
</dbReference>
<reference evidence="2" key="1">
    <citation type="submission" date="2021-03" db="EMBL/GenBank/DDBJ databases">
        <title>Genome sequencing and assembly of Tianweitania sediminis.</title>
        <authorList>
            <person name="Chhetri G."/>
        </authorList>
    </citation>
    <scope>NUCLEOTIDE SEQUENCE</scope>
    <source>
        <strain evidence="2">Z8</strain>
    </source>
</reference>
<accession>A0A8J7R1T4</accession>
<dbReference type="EMBL" id="JAGIYY010000008">
    <property type="protein sequence ID" value="MBP0440660.1"/>
    <property type="molecule type" value="Genomic_DNA"/>
</dbReference>
<evidence type="ECO:0000313" key="2">
    <source>
        <dbReference type="EMBL" id="MBP0440660.1"/>
    </source>
</evidence>
<keyword evidence="3" id="KW-1185">Reference proteome</keyword>
<feature type="compositionally biased region" description="Low complexity" evidence="1">
    <location>
        <begin position="146"/>
        <end position="160"/>
    </location>
</feature>
<gene>
    <name evidence="2" type="ORF">J5Y06_18580</name>
</gene>
<proteinExistence type="predicted"/>
<comment type="caution">
    <text evidence="2">The sequence shown here is derived from an EMBL/GenBank/DDBJ whole genome shotgun (WGS) entry which is preliminary data.</text>
</comment>
<dbReference type="RefSeq" id="WP_209336679.1">
    <property type="nucleotide sequence ID" value="NZ_JAGIYY010000008.1"/>
</dbReference>
<dbReference type="Proteomes" id="UP000666240">
    <property type="component" value="Unassembled WGS sequence"/>
</dbReference>
<evidence type="ECO:0000256" key="1">
    <source>
        <dbReference type="SAM" id="MobiDB-lite"/>
    </source>
</evidence>
<organism evidence="2 3">
    <name type="scientific">Tianweitania sediminis</name>
    <dbReference type="NCBI Taxonomy" id="1502156"/>
    <lineage>
        <taxon>Bacteria</taxon>
        <taxon>Pseudomonadati</taxon>
        <taxon>Pseudomonadota</taxon>
        <taxon>Alphaproteobacteria</taxon>
        <taxon>Hyphomicrobiales</taxon>
        <taxon>Phyllobacteriaceae</taxon>
        <taxon>Tianweitania</taxon>
    </lineage>
</organism>
<evidence type="ECO:0000313" key="3">
    <source>
        <dbReference type="Proteomes" id="UP000666240"/>
    </source>
</evidence>
<protein>
    <submittedName>
        <fullName evidence="2">DUF669 domain-containing protein</fullName>
    </submittedName>
</protein>
<sequence length="172" mass="18413">MVALPSYNQEAQPSQFEQLPAGTYTMKIVEAEVEDISKSEDKGGCLKLTWQVSGGQHDGQMTWQRLSLWAENFKSQKPGKSDEEVTQQARDIANQQFAAVREATVGVGKVVTDTDVLLHIPCLVTVGPQKKNPQYNEIKAVKPMNSGAASGTAGKAPAAANGGGSLPWKKSA</sequence>
<name>A0A8J7R1T4_9HYPH</name>
<dbReference type="Pfam" id="PF05037">
    <property type="entry name" value="DUF669"/>
    <property type="match status" value="1"/>
</dbReference>
<dbReference type="AlphaFoldDB" id="A0A8J7R1T4"/>